<dbReference type="Gene3D" id="2.30.30.40">
    <property type="entry name" value="SH3 Domains"/>
    <property type="match status" value="1"/>
</dbReference>
<dbReference type="InterPro" id="IPR002545">
    <property type="entry name" value="CheW-lke_dom"/>
</dbReference>
<organism evidence="2 3">
    <name type="scientific">Alkalibacillus haloalkaliphilus</name>
    <dbReference type="NCBI Taxonomy" id="94136"/>
    <lineage>
        <taxon>Bacteria</taxon>
        <taxon>Bacillati</taxon>
        <taxon>Bacillota</taxon>
        <taxon>Bacilli</taxon>
        <taxon>Bacillales</taxon>
        <taxon>Bacillaceae</taxon>
        <taxon>Alkalibacillus</taxon>
    </lineage>
</organism>
<dbReference type="SMART" id="SM00260">
    <property type="entry name" value="CheW"/>
    <property type="match status" value="1"/>
</dbReference>
<keyword evidence="3" id="KW-1185">Reference proteome</keyword>
<dbReference type="Proteomes" id="UP000321440">
    <property type="component" value="Unassembled WGS sequence"/>
</dbReference>
<reference evidence="2 3" key="1">
    <citation type="submission" date="2019-07" db="EMBL/GenBank/DDBJ databases">
        <title>Whole genome shotgun sequence of Alkalibacillus haloalkaliphilus NBRC 103110.</title>
        <authorList>
            <person name="Hosoyama A."/>
            <person name="Uohara A."/>
            <person name="Ohji S."/>
            <person name="Ichikawa N."/>
        </authorList>
    </citation>
    <scope>NUCLEOTIDE SEQUENCE [LARGE SCALE GENOMIC DNA]</scope>
    <source>
        <strain evidence="2 3">NBRC 103110</strain>
    </source>
</reference>
<protein>
    <submittedName>
        <fullName evidence="2">Chemotaxis protein CheW</fullName>
    </submittedName>
</protein>
<dbReference type="PROSITE" id="PS50851">
    <property type="entry name" value="CHEW"/>
    <property type="match status" value="1"/>
</dbReference>
<dbReference type="InterPro" id="IPR039315">
    <property type="entry name" value="CheW"/>
</dbReference>
<dbReference type="SUPFAM" id="SSF50341">
    <property type="entry name" value="CheW-like"/>
    <property type="match status" value="1"/>
</dbReference>
<accession>A0A511WAG7</accession>
<dbReference type="Pfam" id="PF01584">
    <property type="entry name" value="CheW"/>
    <property type="match status" value="1"/>
</dbReference>
<proteinExistence type="predicted"/>
<evidence type="ECO:0000313" key="2">
    <source>
        <dbReference type="EMBL" id="GEN46322.1"/>
    </source>
</evidence>
<dbReference type="RefSeq" id="WP_146817045.1">
    <property type="nucleotide sequence ID" value="NZ_BJYA01000014.1"/>
</dbReference>
<dbReference type="OrthoDB" id="9787997at2"/>
<feature type="domain" description="CheW-like" evidence="1">
    <location>
        <begin position="4"/>
        <end position="144"/>
    </location>
</feature>
<sequence>MSDVSKYIIFQLNHERFAINIQQVRSIEKMPELTTMPQMPQAMKGIFELRGAITPVIDLKEKLEMGLAEQTEETRLLVLTIDGKQLGVIVDKATEVVDLNEETIEPPPEMVANVEREYITGVANQEGQLIVILDLDRVLDYEEFNVKS</sequence>
<dbReference type="PANTHER" id="PTHR22617:SF23">
    <property type="entry name" value="CHEMOTAXIS PROTEIN CHEW"/>
    <property type="match status" value="1"/>
</dbReference>
<dbReference type="PANTHER" id="PTHR22617">
    <property type="entry name" value="CHEMOTAXIS SENSOR HISTIDINE KINASE-RELATED"/>
    <property type="match status" value="1"/>
</dbReference>
<gene>
    <name evidence="2" type="primary">cheW-2_2</name>
    <name evidence="2" type="ORF">AHA02nite_20980</name>
</gene>
<evidence type="ECO:0000313" key="3">
    <source>
        <dbReference type="Proteomes" id="UP000321440"/>
    </source>
</evidence>
<evidence type="ECO:0000259" key="1">
    <source>
        <dbReference type="PROSITE" id="PS50851"/>
    </source>
</evidence>
<dbReference type="GO" id="GO:0006935">
    <property type="term" value="P:chemotaxis"/>
    <property type="evidence" value="ECO:0007669"/>
    <property type="project" value="InterPro"/>
</dbReference>
<comment type="caution">
    <text evidence="2">The sequence shown here is derived from an EMBL/GenBank/DDBJ whole genome shotgun (WGS) entry which is preliminary data.</text>
</comment>
<dbReference type="AlphaFoldDB" id="A0A511WAG7"/>
<dbReference type="GO" id="GO:0005829">
    <property type="term" value="C:cytosol"/>
    <property type="evidence" value="ECO:0007669"/>
    <property type="project" value="TreeGrafter"/>
</dbReference>
<name>A0A511WAG7_9BACI</name>
<dbReference type="GO" id="GO:0007165">
    <property type="term" value="P:signal transduction"/>
    <property type="evidence" value="ECO:0007669"/>
    <property type="project" value="InterPro"/>
</dbReference>
<dbReference type="InterPro" id="IPR036061">
    <property type="entry name" value="CheW-like_dom_sf"/>
</dbReference>
<dbReference type="Gene3D" id="2.40.50.180">
    <property type="entry name" value="CheA-289, Domain 4"/>
    <property type="match status" value="1"/>
</dbReference>
<dbReference type="EMBL" id="BJYA01000014">
    <property type="protein sequence ID" value="GEN46322.1"/>
    <property type="molecule type" value="Genomic_DNA"/>
</dbReference>